<keyword evidence="9 10" id="KW-0496">Mitochondrion</keyword>
<dbReference type="EMBL" id="MK242069">
    <property type="protein sequence ID" value="QGI24270.1"/>
    <property type="molecule type" value="Genomic_DNA"/>
</dbReference>
<comment type="subcellular location">
    <subcellularLocation>
        <location evidence="1">Membrane</location>
    </subcellularLocation>
    <subcellularLocation>
        <location evidence="9">Mitochondrion membrane</location>
        <topology evidence="9">Multi-pass membrane protein</topology>
    </subcellularLocation>
</comment>
<dbReference type="AlphaFoldDB" id="A0A649UB40"/>
<dbReference type="Gene3D" id="1.20.58.1610">
    <property type="entry name" value="NADH:ubiquinone/plastoquinone oxidoreductase, chain 3"/>
    <property type="match status" value="1"/>
</dbReference>
<keyword evidence="9" id="KW-0679">Respiratory chain</keyword>
<keyword evidence="7 9" id="KW-0472">Membrane</keyword>
<evidence type="ECO:0000256" key="7">
    <source>
        <dbReference type="ARBA" id="ARBA00023136"/>
    </source>
</evidence>
<sequence>MTVAVSFLMLVILLSMIYTILHQLTSSSSSMSSASPFECGFEPMSSMRSPFSTKFFTLVVLFVVFDVEITLFFPLILNLSLVCDLYSMMALLTILVLLLGGLYWEITQDMVSWSKFEDSLYESS</sequence>
<geneLocation type="mitochondrion" evidence="10"/>
<accession>A0A649UB40</accession>
<keyword evidence="9" id="KW-0830">Ubiquinone</keyword>
<organism evidence="10">
    <name type="scientific">Physidae sp. PE4</name>
    <dbReference type="NCBI Taxonomy" id="2665902"/>
    <lineage>
        <taxon>Eukaryota</taxon>
        <taxon>Metazoa</taxon>
        <taxon>Spiralia</taxon>
        <taxon>Lophotrochozoa</taxon>
        <taxon>Mollusca</taxon>
        <taxon>Gastropoda</taxon>
        <taxon>Heterobranchia</taxon>
        <taxon>Euthyneura</taxon>
        <taxon>Panpulmonata</taxon>
        <taxon>Hygrophila</taxon>
        <taxon>Lymnaeoidea</taxon>
        <taxon>Physidae</taxon>
    </lineage>
</organism>
<evidence type="ECO:0000256" key="6">
    <source>
        <dbReference type="ARBA" id="ARBA00022989"/>
    </source>
</evidence>
<keyword evidence="4 9" id="KW-0813">Transport</keyword>
<dbReference type="GO" id="GO:0031966">
    <property type="term" value="C:mitochondrial membrane"/>
    <property type="evidence" value="ECO:0007669"/>
    <property type="project" value="UniProtKB-SubCell"/>
</dbReference>
<feature type="transmembrane region" description="Helical" evidence="9">
    <location>
        <begin position="85"/>
        <end position="104"/>
    </location>
</feature>
<keyword evidence="9" id="KW-0520">NAD</keyword>
<keyword evidence="9" id="KW-0249">Electron transport</keyword>
<comment type="catalytic activity">
    <reaction evidence="8 9">
        <text>a ubiquinone + NADH + 5 H(+)(in) = a ubiquinol + NAD(+) + 4 H(+)(out)</text>
        <dbReference type="Rhea" id="RHEA:29091"/>
        <dbReference type="Rhea" id="RHEA-COMP:9565"/>
        <dbReference type="Rhea" id="RHEA-COMP:9566"/>
        <dbReference type="ChEBI" id="CHEBI:15378"/>
        <dbReference type="ChEBI" id="CHEBI:16389"/>
        <dbReference type="ChEBI" id="CHEBI:17976"/>
        <dbReference type="ChEBI" id="CHEBI:57540"/>
        <dbReference type="ChEBI" id="CHEBI:57945"/>
        <dbReference type="EC" id="7.1.1.2"/>
    </reaction>
</comment>
<name>A0A649UB40_9GAST</name>
<evidence type="ECO:0000256" key="9">
    <source>
        <dbReference type="RuleBase" id="RU003640"/>
    </source>
</evidence>
<evidence type="ECO:0000256" key="2">
    <source>
        <dbReference type="ARBA" id="ARBA00008472"/>
    </source>
</evidence>
<dbReference type="InterPro" id="IPR038430">
    <property type="entry name" value="NDAH_ubi_oxred_su3_sf"/>
</dbReference>
<comment type="similarity">
    <text evidence="2 9">Belongs to the complex I subunit 3 family.</text>
</comment>
<protein>
    <recommendedName>
        <fullName evidence="3 9">NADH-ubiquinone oxidoreductase chain 3</fullName>
        <ecNumber evidence="9">7.1.1.2</ecNumber>
    </recommendedName>
</protein>
<dbReference type="PANTHER" id="PTHR11058">
    <property type="entry name" value="NADH-UBIQUINONE OXIDOREDUCTASE CHAIN 3"/>
    <property type="match status" value="1"/>
</dbReference>
<dbReference type="EC" id="7.1.1.2" evidence="9"/>
<evidence type="ECO:0000256" key="3">
    <source>
        <dbReference type="ARBA" id="ARBA00021007"/>
    </source>
</evidence>
<evidence type="ECO:0000313" key="10">
    <source>
        <dbReference type="EMBL" id="QGI24270.1"/>
    </source>
</evidence>
<dbReference type="PANTHER" id="PTHR11058:SF9">
    <property type="entry name" value="NADH-UBIQUINONE OXIDOREDUCTASE CHAIN 3"/>
    <property type="match status" value="1"/>
</dbReference>
<keyword evidence="5 9" id="KW-0812">Transmembrane</keyword>
<dbReference type="InterPro" id="IPR000440">
    <property type="entry name" value="NADH_UbQ/plastoQ_OxRdtase_su3"/>
</dbReference>
<comment type="function">
    <text evidence="9">Core subunit of the mitochondrial membrane respiratory chain NADH dehydrogenase (Complex I) which catalyzes electron transfer from NADH through the respiratory chain, using ubiquinone as an electron acceptor. Essential for the catalytic activity of complex I.</text>
</comment>
<dbReference type="GO" id="GO:0008137">
    <property type="term" value="F:NADH dehydrogenase (ubiquinone) activity"/>
    <property type="evidence" value="ECO:0007669"/>
    <property type="project" value="UniProtKB-UniRule"/>
</dbReference>
<reference evidence="10" key="1">
    <citation type="submission" date="2018-11" db="EMBL/GenBank/DDBJ databases">
        <title>An uncharacterized physid snail from NM.</title>
        <authorList>
            <person name="Adema C.M."/>
        </authorList>
    </citation>
    <scope>NUCLEOTIDE SEQUENCE</scope>
    <source>
        <strain evidence="10">PE4</strain>
    </source>
</reference>
<keyword evidence="9" id="KW-1278">Translocase</keyword>
<proteinExistence type="inferred from homology"/>
<evidence type="ECO:0000256" key="5">
    <source>
        <dbReference type="ARBA" id="ARBA00022692"/>
    </source>
</evidence>
<dbReference type="Pfam" id="PF00507">
    <property type="entry name" value="Oxidored_q4"/>
    <property type="match status" value="1"/>
</dbReference>
<evidence type="ECO:0000256" key="4">
    <source>
        <dbReference type="ARBA" id="ARBA00022448"/>
    </source>
</evidence>
<evidence type="ECO:0000256" key="1">
    <source>
        <dbReference type="ARBA" id="ARBA00004370"/>
    </source>
</evidence>
<feature type="transmembrane region" description="Helical" evidence="9">
    <location>
        <begin position="56"/>
        <end position="78"/>
    </location>
</feature>
<evidence type="ECO:0000256" key="8">
    <source>
        <dbReference type="ARBA" id="ARBA00049551"/>
    </source>
</evidence>
<gene>
    <name evidence="10" type="primary">nad3</name>
</gene>
<keyword evidence="6 9" id="KW-1133">Transmembrane helix</keyword>
<dbReference type="GO" id="GO:0030964">
    <property type="term" value="C:NADH dehydrogenase complex"/>
    <property type="evidence" value="ECO:0007669"/>
    <property type="project" value="TreeGrafter"/>
</dbReference>